<keyword evidence="3" id="KW-1185">Reference proteome</keyword>
<gene>
    <name evidence="2" type="ORF">OCTVUL_1B002802</name>
</gene>
<proteinExistence type="predicted"/>
<dbReference type="EMBL" id="OX597827">
    <property type="protein sequence ID" value="CAI9732765.1"/>
    <property type="molecule type" value="Genomic_DNA"/>
</dbReference>
<reference evidence="2" key="1">
    <citation type="submission" date="2023-08" db="EMBL/GenBank/DDBJ databases">
        <authorList>
            <person name="Alioto T."/>
            <person name="Alioto T."/>
            <person name="Gomez Garrido J."/>
        </authorList>
    </citation>
    <scope>NUCLEOTIDE SEQUENCE</scope>
</reference>
<feature type="region of interest" description="Disordered" evidence="1">
    <location>
        <begin position="112"/>
        <end position="131"/>
    </location>
</feature>
<dbReference type="Proteomes" id="UP001162480">
    <property type="component" value="Chromosome 14"/>
</dbReference>
<feature type="compositionally biased region" description="Polar residues" evidence="1">
    <location>
        <begin position="116"/>
        <end position="131"/>
    </location>
</feature>
<sequence length="189" mass="21108">MASKRTGCSLLQVSPPLHERVSLKAPNSPFHVLKGKEGVLKERASTCSVPNKTVNEDVICDVFENFPPLPATHVPVLEKHGRRSVPKRKNDDGVKLDVNEEFPSTSATALEKEANEMTNNHTDITNSNDTKSHYNNNFASIMKQNTEKIEISFDEIKSAKELLRKEGNSVLLNTPQQLINETKKKDCDL</sequence>
<evidence type="ECO:0000313" key="3">
    <source>
        <dbReference type="Proteomes" id="UP001162480"/>
    </source>
</evidence>
<dbReference type="AlphaFoldDB" id="A0AA36BE69"/>
<evidence type="ECO:0000256" key="1">
    <source>
        <dbReference type="SAM" id="MobiDB-lite"/>
    </source>
</evidence>
<name>A0AA36BE69_OCTVU</name>
<evidence type="ECO:0000313" key="2">
    <source>
        <dbReference type="EMBL" id="CAI9732765.1"/>
    </source>
</evidence>
<protein>
    <submittedName>
        <fullName evidence="2">Uncharacterized protein</fullName>
    </submittedName>
</protein>
<accession>A0AA36BE69</accession>
<organism evidence="2 3">
    <name type="scientific">Octopus vulgaris</name>
    <name type="common">Common octopus</name>
    <dbReference type="NCBI Taxonomy" id="6645"/>
    <lineage>
        <taxon>Eukaryota</taxon>
        <taxon>Metazoa</taxon>
        <taxon>Spiralia</taxon>
        <taxon>Lophotrochozoa</taxon>
        <taxon>Mollusca</taxon>
        <taxon>Cephalopoda</taxon>
        <taxon>Coleoidea</taxon>
        <taxon>Octopodiformes</taxon>
        <taxon>Octopoda</taxon>
        <taxon>Incirrata</taxon>
        <taxon>Octopodidae</taxon>
        <taxon>Octopus</taxon>
    </lineage>
</organism>